<protein>
    <submittedName>
        <fullName evidence="1">Uncharacterized protein</fullName>
    </submittedName>
</protein>
<sequence>MDNSLIAAVYTREALWNPANELHKNSNMLRKLWQEIAEELQKDVKSLKTRWKNLRTYFIKECQKLEKSKNKHGGGIRTWQYFDQLQFLRNSTSVLNKIAEDEDDDDYYNERGLPPAPPANHSANRANVPTEGRLTAAGRPLAG</sequence>
<keyword evidence="2" id="KW-1185">Reference proteome</keyword>
<accession>A0ACC1DFI4</accession>
<proteinExistence type="predicted"/>
<dbReference type="EMBL" id="CM034389">
    <property type="protein sequence ID" value="KAJ0182575.1"/>
    <property type="molecule type" value="Genomic_DNA"/>
</dbReference>
<dbReference type="Proteomes" id="UP000824533">
    <property type="component" value="Linkage Group LG03"/>
</dbReference>
<comment type="caution">
    <text evidence="1">The sequence shown here is derived from an EMBL/GenBank/DDBJ whole genome shotgun (WGS) entry which is preliminary data.</text>
</comment>
<reference evidence="1 2" key="1">
    <citation type="journal article" date="2021" name="Front. Genet.">
        <title>Chromosome-Level Genome Assembly Reveals Significant Gene Expansion in the Toll and IMD Signaling Pathways of Dendrolimus kikuchii.</title>
        <authorList>
            <person name="Zhou J."/>
            <person name="Wu P."/>
            <person name="Xiong Z."/>
            <person name="Liu N."/>
            <person name="Zhao N."/>
            <person name="Ji M."/>
            <person name="Qiu Y."/>
            <person name="Yang B."/>
        </authorList>
    </citation>
    <scope>NUCLEOTIDE SEQUENCE [LARGE SCALE GENOMIC DNA]</scope>
    <source>
        <strain evidence="1">Ann1</strain>
    </source>
</reference>
<gene>
    <name evidence="1" type="ORF">K1T71_001944</name>
</gene>
<evidence type="ECO:0000313" key="1">
    <source>
        <dbReference type="EMBL" id="KAJ0182575.1"/>
    </source>
</evidence>
<organism evidence="1 2">
    <name type="scientific">Dendrolimus kikuchii</name>
    <dbReference type="NCBI Taxonomy" id="765133"/>
    <lineage>
        <taxon>Eukaryota</taxon>
        <taxon>Metazoa</taxon>
        <taxon>Ecdysozoa</taxon>
        <taxon>Arthropoda</taxon>
        <taxon>Hexapoda</taxon>
        <taxon>Insecta</taxon>
        <taxon>Pterygota</taxon>
        <taxon>Neoptera</taxon>
        <taxon>Endopterygota</taxon>
        <taxon>Lepidoptera</taxon>
        <taxon>Glossata</taxon>
        <taxon>Ditrysia</taxon>
        <taxon>Bombycoidea</taxon>
        <taxon>Lasiocampidae</taxon>
        <taxon>Dendrolimus</taxon>
    </lineage>
</organism>
<evidence type="ECO:0000313" key="2">
    <source>
        <dbReference type="Proteomes" id="UP000824533"/>
    </source>
</evidence>
<name>A0ACC1DFI4_9NEOP</name>